<evidence type="ECO:0000256" key="3">
    <source>
        <dbReference type="ARBA" id="ARBA00023008"/>
    </source>
</evidence>
<dbReference type="SUPFAM" id="SSF48056">
    <property type="entry name" value="Di-copper centre-containing domain"/>
    <property type="match status" value="1"/>
</dbReference>
<dbReference type="GO" id="GO:0046872">
    <property type="term" value="F:metal ion binding"/>
    <property type="evidence" value="ECO:0007669"/>
    <property type="project" value="UniProtKB-KW"/>
</dbReference>
<proteinExistence type="inferred from homology"/>
<name>A0A0J6H4S8_9PSED</name>
<dbReference type="Proteomes" id="UP000434925">
    <property type="component" value="Unassembled WGS sequence"/>
</dbReference>
<dbReference type="Pfam" id="PF00264">
    <property type="entry name" value="Tyrosinase"/>
    <property type="match status" value="1"/>
</dbReference>
<dbReference type="AlphaFoldDB" id="A0A0J6H4S8"/>
<evidence type="ECO:0000313" key="9">
    <source>
        <dbReference type="Proteomes" id="UP000434925"/>
    </source>
</evidence>
<dbReference type="InterPro" id="IPR008922">
    <property type="entry name" value="Di-copper_centre_dom_sf"/>
</dbReference>
<evidence type="ECO:0000259" key="4">
    <source>
        <dbReference type="PROSITE" id="PS00497"/>
    </source>
</evidence>
<dbReference type="InterPro" id="IPR002227">
    <property type="entry name" value="Tyrosinase_Cu-bd"/>
</dbReference>
<organism evidence="7 8">
    <name type="scientific">Pseudomonas lini</name>
    <dbReference type="NCBI Taxonomy" id="163011"/>
    <lineage>
        <taxon>Bacteria</taxon>
        <taxon>Pseudomonadati</taxon>
        <taxon>Pseudomonadota</taxon>
        <taxon>Gammaproteobacteria</taxon>
        <taxon>Pseudomonadales</taxon>
        <taxon>Pseudomonadaceae</taxon>
        <taxon>Pseudomonas</taxon>
    </lineage>
</organism>
<evidence type="ECO:0000313" key="6">
    <source>
        <dbReference type="EMBL" id="KAB0500536.1"/>
    </source>
</evidence>
<dbReference type="EMBL" id="VZPO01000011">
    <property type="protein sequence ID" value="KAB0500536.1"/>
    <property type="molecule type" value="Genomic_DNA"/>
</dbReference>
<dbReference type="EMBL" id="LT629746">
    <property type="protein sequence ID" value="SDT13998.1"/>
    <property type="molecule type" value="Genomic_DNA"/>
</dbReference>
<dbReference type="RefSeq" id="WP_048397117.1">
    <property type="nucleotide sequence ID" value="NZ_JYLB01000010.1"/>
</dbReference>
<feature type="domain" description="Tyrosinase copper-binding" evidence="5">
    <location>
        <begin position="223"/>
        <end position="234"/>
    </location>
</feature>
<reference evidence="8" key="1">
    <citation type="submission" date="2016-10" db="EMBL/GenBank/DDBJ databases">
        <authorList>
            <person name="Varghese N."/>
            <person name="Submissions S."/>
        </authorList>
    </citation>
    <scope>NUCLEOTIDE SEQUENCE [LARGE SCALE GENOMIC DNA]</scope>
    <source>
        <strain evidence="8">BS3782</strain>
    </source>
</reference>
<dbReference type="InterPro" id="IPR050316">
    <property type="entry name" value="Tyrosinase/Hemocyanin"/>
</dbReference>
<keyword evidence="2" id="KW-0479">Metal-binding</keyword>
<evidence type="ECO:0000313" key="8">
    <source>
        <dbReference type="Proteomes" id="UP000182814"/>
    </source>
</evidence>
<sequence length="297" mass="33635">MIRSNAVNDLPALKKYVEGVQRLKDPAQNPWPGQANLSIYDSFVAWHHRAMMISTPAGQMARNAAHGGPSFLPWHRYFLVRLETLIRKAIGDPNFRIPYWDWNTDAELQDPRTSLIWSDEYLGQFVNGKWRVRLTGNGRTMELEGVNRPLVRYLGSGGALPSRANVRKVIHENPVYDKAPYNAAQSTGGARNSIEGWAGEERIHNNVHVWVGGDMGLSSSPNDPVFFLHHCNVDRLWAAWQAKHPAAAYVPAGNAPDTLKFHRIDDPMYSPFPEKVTPRDVLNYSQYYKYDTLGDLL</sequence>
<reference evidence="6 9" key="3">
    <citation type="submission" date="2019-09" db="EMBL/GenBank/DDBJ databases">
        <title>Draft genome sequences of 48 bacterial type strains from the CCUG.</title>
        <authorList>
            <person name="Tunovic T."/>
            <person name="Pineiro-Iglesias B."/>
            <person name="Unosson C."/>
            <person name="Inganas E."/>
            <person name="Ohlen M."/>
            <person name="Cardew S."/>
            <person name="Jensie-Markopoulos S."/>
            <person name="Salva-Serra F."/>
            <person name="Jaen-Luchoro D."/>
            <person name="Karlsson R."/>
            <person name="Svensson-Stadler L."/>
            <person name="Chun J."/>
            <person name="Moore E."/>
        </authorList>
    </citation>
    <scope>NUCLEOTIDE SEQUENCE [LARGE SCALE GENOMIC DNA]</scope>
    <source>
        <strain evidence="6 9">CCUG 51522</strain>
    </source>
</reference>
<protein>
    <submittedName>
        <fullName evidence="6 7">Tyrosinase</fullName>
    </submittedName>
</protein>
<dbReference type="PANTHER" id="PTHR11474">
    <property type="entry name" value="TYROSINASE FAMILY MEMBER"/>
    <property type="match status" value="1"/>
</dbReference>
<evidence type="ECO:0000256" key="1">
    <source>
        <dbReference type="ARBA" id="ARBA00009928"/>
    </source>
</evidence>
<feature type="domain" description="Tyrosinase copper-binding" evidence="4">
    <location>
        <begin position="66"/>
        <end position="83"/>
    </location>
</feature>
<dbReference type="PATRIC" id="fig|163011.3.peg.141"/>
<accession>A0A0J6H4S8</accession>
<dbReference type="Proteomes" id="UP000182814">
    <property type="component" value="Chromosome I"/>
</dbReference>
<dbReference type="GO" id="GO:0016491">
    <property type="term" value="F:oxidoreductase activity"/>
    <property type="evidence" value="ECO:0007669"/>
    <property type="project" value="InterPro"/>
</dbReference>
<evidence type="ECO:0000259" key="5">
    <source>
        <dbReference type="PROSITE" id="PS00498"/>
    </source>
</evidence>
<keyword evidence="3" id="KW-0186">Copper</keyword>
<dbReference type="PANTHER" id="PTHR11474:SF126">
    <property type="entry name" value="TYROSINASE-LIKE PROTEIN TYR-1-RELATED"/>
    <property type="match status" value="1"/>
</dbReference>
<keyword evidence="8" id="KW-1185">Reference proteome</keyword>
<reference evidence="7" key="2">
    <citation type="submission" date="2016-10" db="EMBL/GenBank/DDBJ databases">
        <authorList>
            <person name="de Groot N.N."/>
        </authorList>
    </citation>
    <scope>NUCLEOTIDE SEQUENCE [LARGE SCALE GENOMIC DNA]</scope>
    <source>
        <strain evidence="7">BS3782</strain>
    </source>
</reference>
<gene>
    <name evidence="6" type="ORF">F7R14_24775</name>
    <name evidence="7" type="ORF">SAMN04490191_3286</name>
</gene>
<evidence type="ECO:0000256" key="2">
    <source>
        <dbReference type="ARBA" id="ARBA00022723"/>
    </source>
</evidence>
<dbReference type="Gene3D" id="1.10.1280.10">
    <property type="entry name" value="Di-copper center containing domain from catechol oxidase"/>
    <property type="match status" value="1"/>
</dbReference>
<dbReference type="PRINTS" id="PR00092">
    <property type="entry name" value="TYROSINASE"/>
</dbReference>
<evidence type="ECO:0000313" key="7">
    <source>
        <dbReference type="EMBL" id="SDT13998.1"/>
    </source>
</evidence>
<dbReference type="PROSITE" id="PS00497">
    <property type="entry name" value="TYROSINASE_1"/>
    <property type="match status" value="1"/>
</dbReference>
<comment type="similarity">
    <text evidence="1">Belongs to the tyrosinase family.</text>
</comment>
<dbReference type="PROSITE" id="PS00498">
    <property type="entry name" value="TYROSINASE_2"/>
    <property type="match status" value="1"/>
</dbReference>